<gene>
    <name evidence="1" type="ORF">K503DRAFT_812688</name>
</gene>
<dbReference type="InParanoid" id="A0A1B7N3Q9"/>
<evidence type="ECO:0000313" key="1">
    <source>
        <dbReference type="EMBL" id="OAX39494.1"/>
    </source>
</evidence>
<dbReference type="AlphaFoldDB" id="A0A1B7N3Q9"/>
<evidence type="ECO:0000313" key="2">
    <source>
        <dbReference type="Proteomes" id="UP000092154"/>
    </source>
</evidence>
<proteinExistence type="predicted"/>
<keyword evidence="2" id="KW-1185">Reference proteome</keyword>
<dbReference type="EMBL" id="KV448247">
    <property type="protein sequence ID" value="OAX39494.1"/>
    <property type="molecule type" value="Genomic_DNA"/>
</dbReference>
<dbReference type="Proteomes" id="UP000092154">
    <property type="component" value="Unassembled WGS sequence"/>
</dbReference>
<sequence>MGEHIIFELRGFVYWHASQAIRGLVVTYKLCLSRDQCEALRGCSGVEVSEAAPSLAIQIIDGESGVVRSAKEVIDVTELELPGRVLPSERDNSGLINCPSGLNADRNIGRATSKAVRLRQFVVPQIKGKEIHTLYKVQSWCDAVKQPVINNFTKENQTLFYNLDPPNFSLLDVLG</sequence>
<organism evidence="1 2">
    <name type="scientific">Rhizopogon vinicolor AM-OR11-026</name>
    <dbReference type="NCBI Taxonomy" id="1314800"/>
    <lineage>
        <taxon>Eukaryota</taxon>
        <taxon>Fungi</taxon>
        <taxon>Dikarya</taxon>
        <taxon>Basidiomycota</taxon>
        <taxon>Agaricomycotina</taxon>
        <taxon>Agaricomycetes</taxon>
        <taxon>Agaricomycetidae</taxon>
        <taxon>Boletales</taxon>
        <taxon>Suillineae</taxon>
        <taxon>Rhizopogonaceae</taxon>
        <taxon>Rhizopogon</taxon>
    </lineage>
</organism>
<reference evidence="1 2" key="1">
    <citation type="submission" date="2016-06" db="EMBL/GenBank/DDBJ databases">
        <title>Comparative genomics of the ectomycorrhizal sister species Rhizopogon vinicolor and Rhizopogon vesiculosus (Basidiomycota: Boletales) reveals a divergence of the mating type B locus.</title>
        <authorList>
            <consortium name="DOE Joint Genome Institute"/>
            <person name="Mujic A.B."/>
            <person name="Kuo A."/>
            <person name="Tritt A."/>
            <person name="Lipzen A."/>
            <person name="Chen C."/>
            <person name="Johnson J."/>
            <person name="Sharma A."/>
            <person name="Barry K."/>
            <person name="Grigoriev I.V."/>
            <person name="Spatafora J.W."/>
        </authorList>
    </citation>
    <scope>NUCLEOTIDE SEQUENCE [LARGE SCALE GENOMIC DNA]</scope>
    <source>
        <strain evidence="1 2">AM-OR11-026</strain>
    </source>
</reference>
<name>A0A1B7N3Q9_9AGAM</name>
<accession>A0A1B7N3Q9</accession>
<protein>
    <submittedName>
        <fullName evidence="1">Uncharacterized protein</fullName>
    </submittedName>
</protein>